<dbReference type="Proteomes" id="UP001161422">
    <property type="component" value="Unassembled WGS sequence"/>
</dbReference>
<comment type="similarity">
    <text evidence="1">Belongs to the short-chain dehydrogenases/reductases (SDR) family.</text>
</comment>
<dbReference type="InterPro" id="IPR052625">
    <property type="entry name" value="Chl_b_Red"/>
</dbReference>
<dbReference type="PANTHER" id="PTHR24314:SF21">
    <property type="entry name" value="CHLOROPHYLL(IDE) B REDUCTASE NYC1, CHLOROPLASTIC-RELATED"/>
    <property type="match status" value="1"/>
</dbReference>
<dbReference type="InterPro" id="IPR036291">
    <property type="entry name" value="NAD(P)-bd_dom_sf"/>
</dbReference>
<dbReference type="Pfam" id="PF00106">
    <property type="entry name" value="adh_short"/>
    <property type="match status" value="1"/>
</dbReference>
<dbReference type="RefSeq" id="WP_095505229.1">
    <property type="nucleotide sequence ID" value="NZ_BSNC01000004.1"/>
</dbReference>
<dbReference type="CDD" id="cd05233">
    <property type="entry name" value="SDR_c"/>
    <property type="match status" value="1"/>
</dbReference>
<dbReference type="AlphaFoldDB" id="A0AA37RVZ3"/>
<dbReference type="PRINTS" id="PR00080">
    <property type="entry name" value="SDRFAMILY"/>
</dbReference>
<dbReference type="PANTHER" id="PTHR24314">
    <property type="entry name" value="NON-SPECIFIC LIPID TRANSFER PROTEIN-RELATED"/>
    <property type="match status" value="1"/>
</dbReference>
<dbReference type="PRINTS" id="PR00081">
    <property type="entry name" value="GDHRDH"/>
</dbReference>
<sequence length="264" mass="28936">MNKVITGASQGIGKGLAMEFARQGHNVVVAARSQQILQQLADDINQLGAQALPVACDTQDCQQVLNLWQQAVNTFGQVDVWINNAGIARTTWSIADTPQDQIEAMVNTNIIGTINGCRVAAKNMSQQGFGKIINVLGGGSDGEYFPGMGIYGTTKRALDYFTNALVKELKDTPVVVAKVRPGMVITEGMVREAQTDPKKFQQSRRFANILCDYVEDVAPYLVEQILACQKSGSKIAWLNGWKITKRMLLAKLKQPQDKFARFGL</sequence>
<dbReference type="Gene3D" id="3.40.50.720">
    <property type="entry name" value="NAD(P)-binding Rossmann-like Domain"/>
    <property type="match status" value="1"/>
</dbReference>
<accession>A0AA37RVZ3</accession>
<keyword evidence="3" id="KW-1185">Reference proteome</keyword>
<dbReference type="GO" id="GO:0015996">
    <property type="term" value="P:chlorophyll catabolic process"/>
    <property type="evidence" value="ECO:0007669"/>
    <property type="project" value="TreeGrafter"/>
</dbReference>
<gene>
    <name evidence="2" type="primary">fabG_2</name>
    <name evidence="2" type="ORF">GCM10007895_16400</name>
</gene>
<dbReference type="GO" id="GO:0010304">
    <property type="term" value="P:PSII associated light-harvesting complex II catabolic process"/>
    <property type="evidence" value="ECO:0007669"/>
    <property type="project" value="TreeGrafter"/>
</dbReference>
<organism evidence="2 3">
    <name type="scientific">Paraferrimonas sedimenticola</name>
    <dbReference type="NCBI Taxonomy" id="375674"/>
    <lineage>
        <taxon>Bacteria</taxon>
        <taxon>Pseudomonadati</taxon>
        <taxon>Pseudomonadota</taxon>
        <taxon>Gammaproteobacteria</taxon>
        <taxon>Alteromonadales</taxon>
        <taxon>Ferrimonadaceae</taxon>
        <taxon>Paraferrimonas</taxon>
    </lineage>
</organism>
<evidence type="ECO:0000313" key="3">
    <source>
        <dbReference type="Proteomes" id="UP001161422"/>
    </source>
</evidence>
<proteinExistence type="inferred from homology"/>
<name>A0AA37RVZ3_9GAMM</name>
<protein>
    <submittedName>
        <fullName evidence="2">Beta-ketoacyl-ACP reductase</fullName>
    </submittedName>
</protein>
<evidence type="ECO:0000256" key="1">
    <source>
        <dbReference type="RuleBase" id="RU000363"/>
    </source>
</evidence>
<dbReference type="SUPFAM" id="SSF51735">
    <property type="entry name" value="NAD(P)-binding Rossmann-fold domains"/>
    <property type="match status" value="1"/>
</dbReference>
<evidence type="ECO:0000313" key="2">
    <source>
        <dbReference type="EMBL" id="GLP96334.1"/>
    </source>
</evidence>
<dbReference type="InterPro" id="IPR002347">
    <property type="entry name" value="SDR_fam"/>
</dbReference>
<dbReference type="GO" id="GO:0034256">
    <property type="term" value="F:chlorophyll(ide) b reductase activity"/>
    <property type="evidence" value="ECO:0007669"/>
    <property type="project" value="TreeGrafter"/>
</dbReference>
<comment type="caution">
    <text evidence="2">The sequence shown here is derived from an EMBL/GenBank/DDBJ whole genome shotgun (WGS) entry which is preliminary data.</text>
</comment>
<dbReference type="EMBL" id="BSNC01000004">
    <property type="protein sequence ID" value="GLP96334.1"/>
    <property type="molecule type" value="Genomic_DNA"/>
</dbReference>
<reference evidence="2" key="1">
    <citation type="journal article" date="2014" name="Int. J. Syst. Evol. Microbiol.">
        <title>Complete genome sequence of Corynebacterium casei LMG S-19264T (=DSM 44701T), isolated from a smear-ripened cheese.</title>
        <authorList>
            <consortium name="US DOE Joint Genome Institute (JGI-PGF)"/>
            <person name="Walter F."/>
            <person name="Albersmeier A."/>
            <person name="Kalinowski J."/>
            <person name="Ruckert C."/>
        </authorList>
    </citation>
    <scope>NUCLEOTIDE SEQUENCE</scope>
    <source>
        <strain evidence="2">NBRC 101628</strain>
    </source>
</reference>
<reference evidence="2" key="2">
    <citation type="submission" date="2023-01" db="EMBL/GenBank/DDBJ databases">
        <title>Draft genome sequence of Paraferrimonas sedimenticola strain NBRC 101628.</title>
        <authorList>
            <person name="Sun Q."/>
            <person name="Mori K."/>
        </authorList>
    </citation>
    <scope>NUCLEOTIDE SEQUENCE</scope>
    <source>
        <strain evidence="2">NBRC 101628</strain>
    </source>
</reference>